<comment type="similarity">
    <text evidence="1 4">Belongs to the glutathione peroxidase family.</text>
</comment>
<evidence type="ECO:0000313" key="5">
    <source>
        <dbReference type="EMBL" id="KAK4299059.1"/>
    </source>
</evidence>
<protein>
    <recommendedName>
        <fullName evidence="4">Glutathione peroxidase</fullName>
    </recommendedName>
</protein>
<evidence type="ECO:0000256" key="2">
    <source>
        <dbReference type="ARBA" id="ARBA00022559"/>
    </source>
</evidence>
<dbReference type="Gene3D" id="3.40.30.10">
    <property type="entry name" value="Glutaredoxin"/>
    <property type="match status" value="1"/>
</dbReference>
<dbReference type="PRINTS" id="PR01011">
    <property type="entry name" value="GLUTPROXDASE"/>
</dbReference>
<evidence type="ECO:0000256" key="3">
    <source>
        <dbReference type="ARBA" id="ARBA00023002"/>
    </source>
</evidence>
<dbReference type="PROSITE" id="PS51355">
    <property type="entry name" value="GLUTATHIONE_PEROXID_3"/>
    <property type="match status" value="1"/>
</dbReference>
<dbReference type="Proteomes" id="UP001292094">
    <property type="component" value="Unassembled WGS sequence"/>
</dbReference>
<evidence type="ECO:0000256" key="4">
    <source>
        <dbReference type="RuleBase" id="RU000499"/>
    </source>
</evidence>
<dbReference type="GO" id="GO:0004602">
    <property type="term" value="F:glutathione peroxidase activity"/>
    <property type="evidence" value="ECO:0007669"/>
    <property type="project" value="TreeGrafter"/>
</dbReference>
<sequence>MNVLQESFSNFEILGFPCNLFGNQEPGATGEEILNGVKHVRPGNGFTPSFTLFKKVDVNGKNEHPLFTFLKSGCPSTRETFIDAEYLHYSPKKNSDIRWNWEKFLITKSGKPYMRYDPNTKPEQIRNDILFLLQQEE</sequence>
<dbReference type="GO" id="GO:0006979">
    <property type="term" value="P:response to oxidative stress"/>
    <property type="evidence" value="ECO:0007669"/>
    <property type="project" value="InterPro"/>
</dbReference>
<keyword evidence="3 4" id="KW-0560">Oxidoreductase</keyword>
<organism evidence="5 6">
    <name type="scientific">Petrolisthes manimaculis</name>
    <dbReference type="NCBI Taxonomy" id="1843537"/>
    <lineage>
        <taxon>Eukaryota</taxon>
        <taxon>Metazoa</taxon>
        <taxon>Ecdysozoa</taxon>
        <taxon>Arthropoda</taxon>
        <taxon>Crustacea</taxon>
        <taxon>Multicrustacea</taxon>
        <taxon>Malacostraca</taxon>
        <taxon>Eumalacostraca</taxon>
        <taxon>Eucarida</taxon>
        <taxon>Decapoda</taxon>
        <taxon>Pleocyemata</taxon>
        <taxon>Anomura</taxon>
        <taxon>Galatheoidea</taxon>
        <taxon>Porcellanidae</taxon>
        <taxon>Petrolisthes</taxon>
    </lineage>
</organism>
<dbReference type="Pfam" id="PF00255">
    <property type="entry name" value="GSHPx"/>
    <property type="match status" value="1"/>
</dbReference>
<name>A0AAE1TXU4_9EUCA</name>
<keyword evidence="2 4" id="KW-0575">Peroxidase</keyword>
<gene>
    <name evidence="5" type="ORF">Pmani_028649</name>
</gene>
<dbReference type="PANTHER" id="PTHR11592:SF81">
    <property type="entry name" value="GLUTATHIONE PEROXIDASE"/>
    <property type="match status" value="1"/>
</dbReference>
<dbReference type="PANTHER" id="PTHR11592">
    <property type="entry name" value="GLUTATHIONE PEROXIDASE"/>
    <property type="match status" value="1"/>
</dbReference>
<dbReference type="AlphaFoldDB" id="A0AAE1TXU4"/>
<reference evidence="5" key="1">
    <citation type="submission" date="2023-11" db="EMBL/GenBank/DDBJ databases">
        <title>Genome assemblies of two species of porcelain crab, Petrolisthes cinctipes and Petrolisthes manimaculis (Anomura: Porcellanidae).</title>
        <authorList>
            <person name="Angst P."/>
        </authorList>
    </citation>
    <scope>NUCLEOTIDE SEQUENCE</scope>
    <source>
        <strain evidence="5">PB745_02</strain>
        <tissue evidence="5">Gill</tissue>
    </source>
</reference>
<evidence type="ECO:0000313" key="6">
    <source>
        <dbReference type="Proteomes" id="UP001292094"/>
    </source>
</evidence>
<keyword evidence="6" id="KW-1185">Reference proteome</keyword>
<proteinExistence type="inferred from homology"/>
<dbReference type="InterPro" id="IPR036249">
    <property type="entry name" value="Thioredoxin-like_sf"/>
</dbReference>
<accession>A0AAE1TXU4</accession>
<comment type="caution">
    <text evidence="5">The sequence shown here is derived from an EMBL/GenBank/DDBJ whole genome shotgun (WGS) entry which is preliminary data.</text>
</comment>
<dbReference type="EMBL" id="JAWZYT010003307">
    <property type="protein sequence ID" value="KAK4299059.1"/>
    <property type="molecule type" value="Genomic_DNA"/>
</dbReference>
<dbReference type="PIRSF" id="PIRSF000303">
    <property type="entry name" value="Glutathion_perox"/>
    <property type="match status" value="1"/>
</dbReference>
<dbReference type="InterPro" id="IPR000889">
    <property type="entry name" value="Glutathione_peroxidase"/>
</dbReference>
<evidence type="ECO:0000256" key="1">
    <source>
        <dbReference type="ARBA" id="ARBA00006926"/>
    </source>
</evidence>
<dbReference type="SUPFAM" id="SSF52833">
    <property type="entry name" value="Thioredoxin-like"/>
    <property type="match status" value="1"/>
</dbReference>